<comment type="similarity">
    <text evidence="2">Belongs to the acyltransferase 3 family.</text>
</comment>
<feature type="domain" description="Acyltransferase 3" evidence="8">
    <location>
        <begin position="40"/>
        <end position="364"/>
    </location>
</feature>
<dbReference type="Proteomes" id="UP000261166">
    <property type="component" value="Unassembled WGS sequence"/>
</dbReference>
<dbReference type="EMBL" id="QVLU01000007">
    <property type="protein sequence ID" value="RGE72076.1"/>
    <property type="molecule type" value="Genomic_DNA"/>
</dbReference>
<dbReference type="PANTHER" id="PTHR40074">
    <property type="entry name" value="O-ACETYLTRANSFERASE WECH"/>
    <property type="match status" value="1"/>
</dbReference>
<dbReference type="InterPro" id="IPR002656">
    <property type="entry name" value="Acyl_transf_3_dom"/>
</dbReference>
<organism evidence="9 11">
    <name type="scientific">Eisenbergiella massiliensis</name>
    <dbReference type="NCBI Taxonomy" id="1720294"/>
    <lineage>
        <taxon>Bacteria</taxon>
        <taxon>Bacillati</taxon>
        <taxon>Bacillota</taxon>
        <taxon>Clostridia</taxon>
        <taxon>Lachnospirales</taxon>
        <taxon>Lachnospiraceae</taxon>
        <taxon>Eisenbergiella</taxon>
    </lineage>
</organism>
<dbReference type="Proteomes" id="UP000260812">
    <property type="component" value="Unassembled WGS sequence"/>
</dbReference>
<dbReference type="Pfam" id="PF01757">
    <property type="entry name" value="Acyl_transf_3"/>
    <property type="match status" value="1"/>
</dbReference>
<reference evidence="9 12" key="1">
    <citation type="submission" date="2018-08" db="EMBL/GenBank/DDBJ databases">
        <title>A genome reference for cultivated species of the human gut microbiota.</title>
        <authorList>
            <person name="Zou Y."/>
            <person name="Xue W."/>
            <person name="Luo G."/>
        </authorList>
    </citation>
    <scope>NUCLEOTIDE SEQUENCE [LARGE SCALE GENOMIC DNA]</scope>
    <source>
        <strain evidence="10 12">AF26-4BH</strain>
        <strain evidence="9">TF05-5AC</strain>
    </source>
</reference>
<keyword evidence="9" id="KW-0808">Transferase</keyword>
<dbReference type="PANTHER" id="PTHR40074:SF2">
    <property type="entry name" value="O-ACETYLTRANSFERASE WECH"/>
    <property type="match status" value="1"/>
</dbReference>
<evidence type="ECO:0000256" key="2">
    <source>
        <dbReference type="ARBA" id="ARBA00007400"/>
    </source>
</evidence>
<dbReference type="EMBL" id="QVLV01000016">
    <property type="protein sequence ID" value="RGE57298.1"/>
    <property type="molecule type" value="Genomic_DNA"/>
</dbReference>
<name>A0A3E3HZQ1_9FIRM</name>
<feature type="transmembrane region" description="Helical" evidence="7">
    <location>
        <begin position="279"/>
        <end position="298"/>
    </location>
</feature>
<feature type="transmembrane region" description="Helical" evidence="7">
    <location>
        <begin position="213"/>
        <end position="232"/>
    </location>
</feature>
<feature type="transmembrane region" description="Helical" evidence="7">
    <location>
        <begin position="189"/>
        <end position="207"/>
    </location>
</feature>
<evidence type="ECO:0000256" key="5">
    <source>
        <dbReference type="ARBA" id="ARBA00022989"/>
    </source>
</evidence>
<accession>A0A3E3HZQ1</accession>
<proteinExistence type="inferred from homology"/>
<feature type="transmembrane region" description="Helical" evidence="7">
    <location>
        <begin position="43"/>
        <end position="59"/>
    </location>
</feature>
<feature type="transmembrane region" description="Helical" evidence="7">
    <location>
        <begin position="157"/>
        <end position="177"/>
    </location>
</feature>
<evidence type="ECO:0000313" key="9">
    <source>
        <dbReference type="EMBL" id="RGE57298.1"/>
    </source>
</evidence>
<evidence type="ECO:0000256" key="3">
    <source>
        <dbReference type="ARBA" id="ARBA00022475"/>
    </source>
</evidence>
<evidence type="ECO:0000256" key="1">
    <source>
        <dbReference type="ARBA" id="ARBA00004651"/>
    </source>
</evidence>
<evidence type="ECO:0000256" key="7">
    <source>
        <dbReference type="SAM" id="Phobius"/>
    </source>
</evidence>
<evidence type="ECO:0000256" key="4">
    <source>
        <dbReference type="ARBA" id="ARBA00022692"/>
    </source>
</evidence>
<dbReference type="GO" id="GO:0009246">
    <property type="term" value="P:enterobacterial common antigen biosynthetic process"/>
    <property type="evidence" value="ECO:0007669"/>
    <property type="project" value="TreeGrafter"/>
</dbReference>
<comment type="subcellular location">
    <subcellularLocation>
        <location evidence="1">Cell membrane</location>
        <topology evidence="1">Multi-pass membrane protein</topology>
    </subcellularLocation>
</comment>
<dbReference type="GO" id="GO:0016413">
    <property type="term" value="F:O-acetyltransferase activity"/>
    <property type="evidence" value="ECO:0007669"/>
    <property type="project" value="TreeGrafter"/>
</dbReference>
<comment type="caution">
    <text evidence="9">The sequence shown here is derived from an EMBL/GenBank/DDBJ whole genome shotgun (WGS) entry which is preliminary data.</text>
</comment>
<gene>
    <name evidence="10" type="ORF">DWY69_09175</name>
    <name evidence="9" type="ORF">DXC51_19770</name>
</gene>
<dbReference type="GO" id="GO:0005886">
    <property type="term" value="C:plasma membrane"/>
    <property type="evidence" value="ECO:0007669"/>
    <property type="project" value="UniProtKB-SubCell"/>
</dbReference>
<keyword evidence="5 7" id="KW-1133">Transmembrane helix</keyword>
<evidence type="ECO:0000259" key="8">
    <source>
        <dbReference type="Pfam" id="PF01757"/>
    </source>
</evidence>
<keyword evidence="11" id="KW-1185">Reference proteome</keyword>
<keyword evidence="4 7" id="KW-0812">Transmembrane</keyword>
<keyword evidence="6 7" id="KW-0472">Membrane</keyword>
<evidence type="ECO:0000313" key="11">
    <source>
        <dbReference type="Proteomes" id="UP000260812"/>
    </source>
</evidence>
<evidence type="ECO:0000313" key="12">
    <source>
        <dbReference type="Proteomes" id="UP000261166"/>
    </source>
</evidence>
<sequence>MKNAIWFTGWKTDRSAGRDNVTVQGGKEKAVAAGKKRQANFELLRMTAMLMVVAMHFLSHTGGLPEAGQMPGARGTAAVLVESFCIVAVNVYVLISGYFLSESGFSLKRLLRLLFQVLFYTLLIPPVLVLAGVLPAGEAFQIYHIWQCLFPVEAGHYWFVTAYVVMYLFSPVLNAAAGAMTQKQLRITLMGLLIYFSLGKSVSILLFSSDRYGYDFGWFIFLYLTAAYIRRYGIRFFQEKKRGALVYFGSCAAVAGITLAALVVCARTGALEYYVTVPFHYNFIFCLTGALGLFMAFGGLRIRSEKLERCICRLSPGMFGVYLIHEHMDISARWTGWIIGTPSEHLGGYLMQMTESVLLVFLLAVAIDLVRGKCFLLAERLLAKTSFGKKCGEAIRRIDDSMGRQKG</sequence>
<keyword evidence="3" id="KW-1003">Cell membrane</keyword>
<feature type="transmembrane region" description="Helical" evidence="7">
    <location>
        <begin position="244"/>
        <end position="264"/>
    </location>
</feature>
<evidence type="ECO:0000256" key="6">
    <source>
        <dbReference type="ARBA" id="ARBA00023136"/>
    </source>
</evidence>
<feature type="transmembrane region" description="Helical" evidence="7">
    <location>
        <begin position="113"/>
        <end position="137"/>
    </location>
</feature>
<protein>
    <submittedName>
        <fullName evidence="9">Acyltransferase</fullName>
    </submittedName>
</protein>
<dbReference type="AlphaFoldDB" id="A0A3E3HZQ1"/>
<evidence type="ECO:0000313" key="10">
    <source>
        <dbReference type="EMBL" id="RGE72076.1"/>
    </source>
</evidence>
<feature type="transmembrane region" description="Helical" evidence="7">
    <location>
        <begin position="79"/>
        <end position="101"/>
    </location>
</feature>
<keyword evidence="9" id="KW-0012">Acyltransferase</keyword>